<dbReference type="EMBL" id="JALLPB020000077">
    <property type="protein sequence ID" value="KAL3821996.1"/>
    <property type="molecule type" value="Genomic_DNA"/>
</dbReference>
<protein>
    <submittedName>
        <fullName evidence="6">Uncharacterized protein</fullName>
    </submittedName>
</protein>
<name>A0ABD3SC67_9STRA</name>
<keyword evidence="3" id="KW-0808">Transferase</keyword>
<dbReference type="Gene3D" id="3.40.50.150">
    <property type="entry name" value="Vaccinia Virus protein VP39"/>
    <property type="match status" value="1"/>
</dbReference>
<dbReference type="PANTHER" id="PTHR22809">
    <property type="entry name" value="METHYLTRANSFERASE-RELATED"/>
    <property type="match status" value="1"/>
</dbReference>
<dbReference type="SUPFAM" id="SSF53335">
    <property type="entry name" value="S-adenosyl-L-methionine-dependent methyltransferases"/>
    <property type="match status" value="1"/>
</dbReference>
<feature type="region of interest" description="Disordered" evidence="4">
    <location>
        <begin position="104"/>
        <end position="133"/>
    </location>
</feature>
<dbReference type="InterPro" id="IPR029063">
    <property type="entry name" value="SAM-dependent_MTases_sf"/>
</dbReference>
<comment type="similarity">
    <text evidence="1">Belongs to the methyltransferase superfamily. METL family.</text>
</comment>
<dbReference type="InterPro" id="IPR026113">
    <property type="entry name" value="METTL2/6/8-like"/>
</dbReference>
<evidence type="ECO:0000256" key="2">
    <source>
        <dbReference type="ARBA" id="ARBA00022603"/>
    </source>
</evidence>
<feature type="region of interest" description="Disordered" evidence="4">
    <location>
        <begin position="26"/>
        <end position="53"/>
    </location>
</feature>
<evidence type="ECO:0000313" key="6">
    <source>
        <dbReference type="EMBL" id="KAL3821996.1"/>
    </source>
</evidence>
<proteinExistence type="inferred from homology"/>
<evidence type="ECO:0000256" key="5">
    <source>
        <dbReference type="SAM" id="Phobius"/>
    </source>
</evidence>
<feature type="compositionally biased region" description="Low complexity" evidence="4">
    <location>
        <begin position="33"/>
        <end position="43"/>
    </location>
</feature>
<dbReference type="GO" id="GO:0008173">
    <property type="term" value="F:RNA methyltransferase activity"/>
    <property type="evidence" value="ECO:0007669"/>
    <property type="project" value="UniProtKB-ARBA"/>
</dbReference>
<feature type="transmembrane region" description="Helical" evidence="5">
    <location>
        <begin position="321"/>
        <end position="343"/>
    </location>
</feature>
<keyword evidence="5" id="KW-0472">Membrane</keyword>
<gene>
    <name evidence="6" type="ORF">ACHAXA_002982</name>
</gene>
<dbReference type="PANTHER" id="PTHR22809:SF14">
    <property type="entry name" value="TRNA N(3)-METHYLCYTIDINE METHYLTRANSFERASE"/>
    <property type="match status" value="1"/>
</dbReference>
<dbReference type="GO" id="GO:0032259">
    <property type="term" value="P:methylation"/>
    <property type="evidence" value="ECO:0007669"/>
    <property type="project" value="UniProtKB-KW"/>
</dbReference>
<organism evidence="6 7">
    <name type="scientific">Cyclostephanos tholiformis</name>
    <dbReference type="NCBI Taxonomy" id="382380"/>
    <lineage>
        <taxon>Eukaryota</taxon>
        <taxon>Sar</taxon>
        <taxon>Stramenopiles</taxon>
        <taxon>Ochrophyta</taxon>
        <taxon>Bacillariophyta</taxon>
        <taxon>Coscinodiscophyceae</taxon>
        <taxon>Thalassiosirophycidae</taxon>
        <taxon>Stephanodiscales</taxon>
        <taxon>Stephanodiscaceae</taxon>
        <taxon>Cyclostephanos</taxon>
    </lineage>
</organism>
<evidence type="ECO:0000256" key="4">
    <source>
        <dbReference type="SAM" id="MobiDB-lite"/>
    </source>
</evidence>
<dbReference type="AlphaFoldDB" id="A0ABD3SC67"/>
<sequence>GEDDVVRYFDSDFSFEEHAAECIRRRRSRLRSRSPSSMTSTSTALKSAGEDDVDVGLMPTSQSRFWDAFHTRHSSGNFYKTRRYLLEAFPCIMGYLLGDLHDDDDDEVVDEKEGGEEEEEKEMEMEKRQGGARYGMRGDDRVILEIGCGSGSSCIPIIQRYRDAVMRGGGGGSTTNNTTLGSCDDLMEEDANGRERSRYLRRRRRGSGMTVLLACDSSPVAVLMTRRLAVVDGNVMATRRCHHREEGDERQCDCRMAFEAFVADPSLTDDEDVNSTDFEDDGITFQSRVISAYERAISPFVGGGRGGGRGGGGWLMVERGMTVEGCGGVVGVVLLIFVLSAVVPSRVRRFLERVFEITSDGGRVCFRDYGLYDMPMLRFEPSSSRGCAAGTAPDDNDDCDDIGDPIFIRGEGTIARFFSVDATRSLFESVGFETLELRYCTVYNRNRKTGQEMKRVFVHGVFLKPQSPKA</sequence>
<evidence type="ECO:0000313" key="7">
    <source>
        <dbReference type="Proteomes" id="UP001530377"/>
    </source>
</evidence>
<dbReference type="GO" id="GO:0008757">
    <property type="term" value="F:S-adenosylmethionine-dependent methyltransferase activity"/>
    <property type="evidence" value="ECO:0007669"/>
    <property type="project" value="UniProtKB-ARBA"/>
</dbReference>
<keyword evidence="7" id="KW-1185">Reference proteome</keyword>
<keyword evidence="5" id="KW-1133">Transmembrane helix</keyword>
<evidence type="ECO:0000256" key="3">
    <source>
        <dbReference type="ARBA" id="ARBA00022679"/>
    </source>
</evidence>
<keyword evidence="5" id="KW-0812">Transmembrane</keyword>
<evidence type="ECO:0000256" key="1">
    <source>
        <dbReference type="ARBA" id="ARBA00009725"/>
    </source>
</evidence>
<reference evidence="6 7" key="1">
    <citation type="submission" date="2024-10" db="EMBL/GenBank/DDBJ databases">
        <title>Updated reference genomes for cyclostephanoid diatoms.</title>
        <authorList>
            <person name="Roberts W.R."/>
            <person name="Alverson A.J."/>
        </authorList>
    </citation>
    <scope>NUCLEOTIDE SEQUENCE [LARGE SCALE GENOMIC DNA]</scope>
    <source>
        <strain evidence="6 7">AJA228-03</strain>
    </source>
</reference>
<dbReference type="Proteomes" id="UP001530377">
    <property type="component" value="Unassembled WGS sequence"/>
</dbReference>
<feature type="non-terminal residue" evidence="6">
    <location>
        <position position="1"/>
    </location>
</feature>
<accession>A0ABD3SC67</accession>
<feature type="compositionally biased region" description="Acidic residues" evidence="4">
    <location>
        <begin position="104"/>
        <end position="123"/>
    </location>
</feature>
<comment type="caution">
    <text evidence="6">The sequence shown here is derived from an EMBL/GenBank/DDBJ whole genome shotgun (WGS) entry which is preliminary data.</text>
</comment>
<keyword evidence="2" id="KW-0489">Methyltransferase</keyword>